<dbReference type="Proteomes" id="UP000000909">
    <property type="component" value="Segment"/>
</dbReference>
<dbReference type="RefSeq" id="YP_717761.1">
    <property type="nucleotide sequence ID" value="NC_008296.2"/>
</dbReference>
<evidence type="ECO:0000313" key="3">
    <source>
        <dbReference type="Proteomes" id="UP000000909"/>
    </source>
</evidence>
<dbReference type="EMBL" id="DQ149023">
    <property type="protein sequence ID" value="ABA47063.1"/>
    <property type="molecule type" value="Genomic_DNA"/>
</dbReference>
<reference evidence="2 3" key="1">
    <citation type="journal article" date="2007" name="Environ. Microbiol.">
        <title>Genomic and structural analysis of Syn9, a cyanophage infecting marine Prochlorococcus and Synechococcus.</title>
        <authorList>
            <person name="Weigele P.R."/>
            <person name="Pope W.H."/>
            <person name="Pedulla M.L."/>
            <person name="Houtz J.M."/>
            <person name="Smith A.L."/>
            <person name="Conway J.F."/>
            <person name="King J."/>
            <person name="Hatfull G.F."/>
            <person name="Lawrence J.G."/>
            <person name="Hendrix R.W."/>
        </authorList>
    </citation>
    <scope>NUCLEOTIDE SEQUENCE</scope>
</reference>
<organismHost>
    <name type="scientific">Synechococcus</name>
    <dbReference type="NCBI Taxonomy" id="1129"/>
</organismHost>
<dbReference type="OrthoDB" id="3990at10239"/>
<protein>
    <submittedName>
        <fullName evidence="2">Gp94</fullName>
    </submittedName>
</protein>
<accession>Q0QZD4</accession>
<organism evidence="2 3">
    <name type="scientific">Synechococcus phage syn9</name>
    <dbReference type="NCBI Taxonomy" id="382359"/>
    <lineage>
        <taxon>Viruses</taxon>
        <taxon>Duplodnaviria</taxon>
        <taxon>Heunggongvirae</taxon>
        <taxon>Uroviricota</taxon>
        <taxon>Caudoviricetes</taxon>
        <taxon>Pantevenvirales</taxon>
        <taxon>Kyanoviridae</taxon>
        <taxon>Ormenosvirus</taxon>
        <taxon>Ormenosvirus syn9</taxon>
    </lineage>
</organism>
<name>Q0QZD4_BPSYS</name>
<feature type="region of interest" description="Disordered" evidence="1">
    <location>
        <begin position="162"/>
        <end position="181"/>
    </location>
</feature>
<proteinExistence type="predicted"/>
<evidence type="ECO:0000256" key="1">
    <source>
        <dbReference type="SAM" id="MobiDB-lite"/>
    </source>
</evidence>
<evidence type="ECO:0000313" key="2">
    <source>
        <dbReference type="EMBL" id="ABA47063.1"/>
    </source>
</evidence>
<dbReference type="GeneID" id="4239094"/>
<sequence>MAAEISLAGGCHTDGGIFDTPPWGLIGGVENNCQARIPVTDSCRVSVEADFHPKPIRIREANISNMPRDAVMYGSTTVSEYGRSSYVSPVGAAQQSAANCGKVLIGNAGGIADTYVFFDYVPNGLSFGLMVSDTWFSYLYRVGCNAGHVGQACYKYETEDKSTGAGTDPVSGEPTASSTDTGGRCIPCTDFACSLERLTIDYETDEIDPKDVVDPDAPFPTLFAIDSDSNKVVFKYDALSSQLPNGVTDFNLVYTPDSIDIDAWDENTFSADPVITSENHWQTTDEGFGTFFVVGGDDLESGTAQGLRLTVRISAVQDLSVLPTVAFTGTKWEILELVNPGQNYNINDTYTITYNHIHADNSVSEFSIDIKITAVGPIEITTNNGLDPLRSGDTINGHVITKMFHTDLQNFNYHVAYLDGNGSDFTADGSYTSSRNHQITALAGFGIPNTAWYGGLYEFTQKSFQYTVHLRDSGAPNVFDTCRQPVFDYGCKAKFNPGNQFTLSNSSDASKFQVGYTVKGPLIKPRSYVASISGSTVTLNQDVDMGGISYSDYETDVQVQTISIEGGQIKSIQIIDGGQGLNEIEEVANKPIKLNCVASTPNAVTREFIGTQTIPSDPPEYYPNVAGAPATENYGILKYKRIPAKRDNRPIIPQVTATYSNGVLTGVTIDDPGRGLNWGDDLVFKIPDTKKDIENVVIPSAEDSKPQWQGSIEATARDEGERSAKEVDFQRQSRIDAGFDPDSTNAFQEQYLGNDFKQVQTVDNAVLNYDPESQRRIQVPQSKYNKRVTDSIRESLRERKPIDPSSLAQKLGKLGASEVFQRMYGNHYDAQTKGVEEAIDSMTQATIPEYFVCNETLITTTQQRFGDLPHATDLVKYHMAQYRPDDRQQTTVKVNLRGYVESEGCGHVPCANAPLVPSSSPAETDPETGAQTTYTYTLSPVLGPGCQNWVASGTQQVFHDLTRSAGLWAQTVAKYGNPFDITE</sequence>
<keyword evidence="3" id="KW-1185">Reference proteome</keyword>
<dbReference type="KEGG" id="vg:4239094"/>